<feature type="domain" description="Glycosyltransferase 2-like" evidence="1">
    <location>
        <begin position="193"/>
        <end position="300"/>
    </location>
</feature>
<dbReference type="STRING" id="655015.B1812_08360"/>
<dbReference type="PANTHER" id="PTHR43179">
    <property type="entry name" value="RHAMNOSYLTRANSFERASE WBBL"/>
    <property type="match status" value="1"/>
</dbReference>
<protein>
    <submittedName>
        <fullName evidence="2">Glycosyltransferase</fullName>
    </submittedName>
</protein>
<evidence type="ECO:0000259" key="1">
    <source>
        <dbReference type="Pfam" id="PF00535"/>
    </source>
</evidence>
<dbReference type="Pfam" id="PF00535">
    <property type="entry name" value="Glycos_transf_2"/>
    <property type="match status" value="2"/>
</dbReference>
<name>A0A1W6MU28_9HYPH</name>
<dbReference type="KEGG" id="mbry:B1812_08360"/>
<reference evidence="2 3" key="1">
    <citation type="submission" date="2017-02" db="EMBL/GenBank/DDBJ databases">
        <authorList>
            <person name="Peterson S.W."/>
        </authorList>
    </citation>
    <scope>NUCLEOTIDE SEQUENCE [LARGE SCALE GENOMIC DNA]</scope>
    <source>
        <strain evidence="2 3">S285</strain>
    </source>
</reference>
<accession>A0A1W6MU28</accession>
<dbReference type="CDD" id="cd04186">
    <property type="entry name" value="GT_2_like_c"/>
    <property type="match status" value="1"/>
</dbReference>
<dbReference type="AlphaFoldDB" id="A0A1W6MU28"/>
<dbReference type="SUPFAM" id="SSF53448">
    <property type="entry name" value="Nucleotide-diphospho-sugar transferases"/>
    <property type="match status" value="2"/>
</dbReference>
<dbReference type="Proteomes" id="UP000193978">
    <property type="component" value="Chromosome"/>
</dbReference>
<dbReference type="InterPro" id="IPR029044">
    <property type="entry name" value="Nucleotide-diphossugar_trans"/>
</dbReference>
<gene>
    <name evidence="2" type="ORF">B1812_08360</name>
</gene>
<dbReference type="InterPro" id="IPR001173">
    <property type="entry name" value="Glyco_trans_2-like"/>
</dbReference>
<dbReference type="RefSeq" id="WP_085771174.1">
    <property type="nucleotide sequence ID" value="NZ_AP027149.1"/>
</dbReference>
<keyword evidence="2" id="KW-0808">Transferase</keyword>
<organism evidence="2 3">
    <name type="scientific">Methylocystis bryophila</name>
    <dbReference type="NCBI Taxonomy" id="655015"/>
    <lineage>
        <taxon>Bacteria</taxon>
        <taxon>Pseudomonadati</taxon>
        <taxon>Pseudomonadota</taxon>
        <taxon>Alphaproteobacteria</taxon>
        <taxon>Hyphomicrobiales</taxon>
        <taxon>Methylocystaceae</taxon>
        <taxon>Methylocystis</taxon>
    </lineage>
</organism>
<evidence type="ECO:0000313" key="3">
    <source>
        <dbReference type="Proteomes" id="UP000193978"/>
    </source>
</evidence>
<dbReference type="PANTHER" id="PTHR43179:SF7">
    <property type="entry name" value="RHAMNOSYLTRANSFERASE WBBL"/>
    <property type="match status" value="1"/>
</dbReference>
<dbReference type="Gene3D" id="3.90.550.10">
    <property type="entry name" value="Spore Coat Polysaccharide Biosynthesis Protein SpsA, Chain A"/>
    <property type="match status" value="2"/>
</dbReference>
<evidence type="ECO:0000313" key="2">
    <source>
        <dbReference type="EMBL" id="ARN81085.1"/>
    </source>
</evidence>
<keyword evidence="3" id="KW-1185">Reference proteome</keyword>
<dbReference type="GO" id="GO:0016740">
    <property type="term" value="F:transferase activity"/>
    <property type="evidence" value="ECO:0007669"/>
    <property type="project" value="UniProtKB-KW"/>
</dbReference>
<proteinExistence type="predicted"/>
<dbReference type="EMBL" id="CP019948">
    <property type="protein sequence ID" value="ARN81085.1"/>
    <property type="molecule type" value="Genomic_DNA"/>
</dbReference>
<feature type="domain" description="Glycosyltransferase 2-like" evidence="1">
    <location>
        <begin position="449"/>
        <end position="570"/>
    </location>
</feature>
<dbReference type="OrthoDB" id="9783791at2"/>
<sequence>MLFPIPSIRRRGLRRDGIAKWRAQDDDPQFFFAPSWFRASYLLIEMASADGVMDPRIYVDEGEGICSDDELALRPTQHGLFVIALKSFRRVRRVRFDPSSYPSRFEFRAFIGFNEGAARSFVGRHMRRAAQSGSIAPSCEIAASPRSAPLADLGSRATKFRSVAEHYEQVIAMASAAHAGKAPWSGDAPFLSFLCPVFNPPAEYLEQLWRSFRFQRQGAAELVLCDDGSSSGATVEWLEAHKDIPFLTILRRSANEGIAAATNAALSVARGKWVALIDHDDALTPFAVDRIIDALEQEPEAEFLYTDEVVADAKLEPREYFLKPAFDPVLLSGVNYVNHLSIYRRDRLREIGGMRQGYEGSQDYDLLMRYLSGVPERRILHLPYPAYVWRRDGKSFSAKFMEKATQNARRAIAERYAVGGAPATVDPALDANLHRVRFDGLERAWPRVSVVIPSRNAFPLISSLLDDLVKRTDYPDLEIIVVDNGTTDKKVLDLYETMRKTHAAFRAEIEAEPFNFSKQINRGLRLAQGEYFLLLNNDIEVLDPSWLKEMVSCFDYPETGIVGARLLYPNGSLQHAGVIVGLGSVAGHWFCGMPAKFPGPMGRLTVRQSFAAVTAACMLLSRQCADAAGAFDEQTWAIAYNDIDFCLRAGRAGFRVVWTPFATLRHHESASRGSDETKENLERFNREKDALRRKYSLSEYVDPAYNPFYGRDDSRPRYILPAALPGPRSFKV</sequence>